<dbReference type="SUPFAM" id="SSF47413">
    <property type="entry name" value="lambda repressor-like DNA-binding domains"/>
    <property type="match status" value="1"/>
</dbReference>
<evidence type="ECO:0000313" key="4">
    <source>
        <dbReference type="Proteomes" id="UP000647491"/>
    </source>
</evidence>
<dbReference type="InterPro" id="IPR014710">
    <property type="entry name" value="RmlC-like_jellyroll"/>
</dbReference>
<accession>A0ABR7NP75</accession>
<protein>
    <submittedName>
        <fullName evidence="3">Helix-turn-helix domain-containing protein</fullName>
    </submittedName>
</protein>
<proteinExistence type="predicted"/>
<dbReference type="EMBL" id="JACRTJ010000005">
    <property type="protein sequence ID" value="MBC8597917.1"/>
    <property type="molecule type" value="Genomic_DNA"/>
</dbReference>
<dbReference type="Pfam" id="PF07883">
    <property type="entry name" value="Cupin_2"/>
    <property type="match status" value="1"/>
</dbReference>
<dbReference type="InterPro" id="IPR001387">
    <property type="entry name" value="Cro/C1-type_HTH"/>
</dbReference>
<evidence type="ECO:0000256" key="1">
    <source>
        <dbReference type="ARBA" id="ARBA00023125"/>
    </source>
</evidence>
<dbReference type="InterPro" id="IPR013096">
    <property type="entry name" value="Cupin_2"/>
</dbReference>
<dbReference type="InterPro" id="IPR050807">
    <property type="entry name" value="TransReg_Diox_bact_type"/>
</dbReference>
<comment type="caution">
    <text evidence="3">The sequence shown here is derived from an EMBL/GenBank/DDBJ whole genome shotgun (WGS) entry which is preliminary data.</text>
</comment>
<keyword evidence="1" id="KW-0238">DNA-binding</keyword>
<dbReference type="Pfam" id="PF01381">
    <property type="entry name" value="HTH_3"/>
    <property type="match status" value="1"/>
</dbReference>
<dbReference type="InterPro" id="IPR011051">
    <property type="entry name" value="RmlC_Cupin_sf"/>
</dbReference>
<dbReference type="PROSITE" id="PS50943">
    <property type="entry name" value="HTH_CROC1"/>
    <property type="match status" value="1"/>
</dbReference>
<dbReference type="CDD" id="cd02209">
    <property type="entry name" value="cupin_XRE_C"/>
    <property type="match status" value="1"/>
</dbReference>
<feature type="domain" description="HTH cro/C1-type" evidence="2">
    <location>
        <begin position="6"/>
        <end position="60"/>
    </location>
</feature>
<dbReference type="SUPFAM" id="SSF51182">
    <property type="entry name" value="RmlC-like cupins"/>
    <property type="match status" value="1"/>
</dbReference>
<dbReference type="InterPro" id="IPR010982">
    <property type="entry name" value="Lambda_DNA-bd_dom_sf"/>
</dbReference>
<organism evidence="3 4">
    <name type="scientific">Enterocloster hominis</name>
    <name type="common">ex Liu et al. 2021</name>
    <dbReference type="NCBI Taxonomy" id="2763663"/>
    <lineage>
        <taxon>Bacteria</taxon>
        <taxon>Bacillati</taxon>
        <taxon>Bacillota</taxon>
        <taxon>Clostridia</taxon>
        <taxon>Lachnospirales</taxon>
        <taxon>Lachnospiraceae</taxon>
        <taxon>Enterocloster</taxon>
    </lineage>
</organism>
<evidence type="ECO:0000313" key="3">
    <source>
        <dbReference type="EMBL" id="MBC8597917.1"/>
    </source>
</evidence>
<dbReference type="CDD" id="cd00093">
    <property type="entry name" value="HTH_XRE"/>
    <property type="match status" value="1"/>
</dbReference>
<dbReference type="PANTHER" id="PTHR46797:SF2">
    <property type="entry name" value="TRANSCRIPTIONAL REGULATOR"/>
    <property type="match status" value="1"/>
</dbReference>
<sequence length="198" mass="22315">MYGNRIREARKKKGMTLKQVADATGYTIGHISQIERNLKSPSLSALRKIAACLECSEVWLIMGGSDDAPLAQADGEGGSRESFLIRKENRIPMKIPEIDVSYSIFTPSRLPDGREAKITGLMVRVQPGHWVTERMISHSTYDESLLLLKGEMELHMDNSVYTIHEGDSFYIPSGSLHNYMNRSKEEAVIVVYFSQLVY</sequence>
<gene>
    <name evidence="3" type="ORF">H8708_01535</name>
</gene>
<dbReference type="Gene3D" id="1.10.260.40">
    <property type="entry name" value="lambda repressor-like DNA-binding domains"/>
    <property type="match status" value="1"/>
</dbReference>
<reference evidence="3 4" key="1">
    <citation type="submission" date="2020-08" db="EMBL/GenBank/DDBJ databases">
        <title>Genome public.</title>
        <authorList>
            <person name="Liu C."/>
            <person name="Sun Q."/>
        </authorList>
    </citation>
    <scope>NUCLEOTIDE SEQUENCE [LARGE SCALE GENOMIC DNA]</scope>
    <source>
        <strain evidence="3 4">BX10</strain>
    </source>
</reference>
<dbReference type="SMART" id="SM00530">
    <property type="entry name" value="HTH_XRE"/>
    <property type="match status" value="1"/>
</dbReference>
<dbReference type="PANTHER" id="PTHR46797">
    <property type="entry name" value="HTH-TYPE TRANSCRIPTIONAL REGULATOR"/>
    <property type="match status" value="1"/>
</dbReference>
<keyword evidence="4" id="KW-1185">Reference proteome</keyword>
<dbReference type="Proteomes" id="UP000647491">
    <property type="component" value="Unassembled WGS sequence"/>
</dbReference>
<dbReference type="RefSeq" id="WP_022274506.1">
    <property type="nucleotide sequence ID" value="NZ_JACRTJ010000005.1"/>
</dbReference>
<evidence type="ECO:0000259" key="2">
    <source>
        <dbReference type="PROSITE" id="PS50943"/>
    </source>
</evidence>
<name>A0ABR7NP75_9FIRM</name>
<dbReference type="Gene3D" id="2.60.120.10">
    <property type="entry name" value="Jelly Rolls"/>
    <property type="match status" value="1"/>
</dbReference>